<dbReference type="EMBL" id="MIJD01000102">
    <property type="protein sequence ID" value="OPE54184.1"/>
    <property type="molecule type" value="Genomic_DNA"/>
</dbReference>
<evidence type="ECO:0000256" key="1">
    <source>
        <dbReference type="SAM" id="Phobius"/>
    </source>
</evidence>
<feature type="transmembrane region" description="Helical" evidence="1">
    <location>
        <begin position="51"/>
        <end position="70"/>
    </location>
</feature>
<name>A0A1T3WIG6_9MYCO</name>
<comment type="caution">
    <text evidence="2">The sequence shown here is derived from an EMBL/GenBank/DDBJ whole genome shotgun (WGS) entry which is preliminary data.</text>
</comment>
<evidence type="ECO:0000313" key="3">
    <source>
        <dbReference type="Proteomes" id="UP000191039"/>
    </source>
</evidence>
<accession>A0A1T3WIG6</accession>
<organism evidence="2 3">
    <name type="scientific">Mycolicibacterium diernhoferi</name>
    <dbReference type="NCBI Taxonomy" id="1801"/>
    <lineage>
        <taxon>Bacteria</taxon>
        <taxon>Bacillati</taxon>
        <taxon>Actinomycetota</taxon>
        <taxon>Actinomycetes</taxon>
        <taxon>Mycobacteriales</taxon>
        <taxon>Mycobacteriaceae</taxon>
        <taxon>Mycolicibacterium</taxon>
    </lineage>
</organism>
<evidence type="ECO:0000313" key="2">
    <source>
        <dbReference type="EMBL" id="OPE54184.1"/>
    </source>
</evidence>
<dbReference type="Proteomes" id="UP000191039">
    <property type="component" value="Unassembled WGS sequence"/>
</dbReference>
<keyword evidence="1" id="KW-1133">Transmembrane helix</keyword>
<proteinExistence type="predicted"/>
<keyword evidence="1" id="KW-0812">Transmembrane</keyword>
<sequence>VTGALATVKTGTVVSGIGAGVIGAVLGTMGGYRARKALVERNGGKDLPIALIEDAVAVLGGFAVVALATLI</sequence>
<feature type="transmembrane region" description="Helical" evidence="1">
    <location>
        <begin position="12"/>
        <end position="30"/>
    </location>
</feature>
<dbReference type="AlphaFoldDB" id="A0A1T3WIG6"/>
<gene>
    <name evidence="2" type="ORF">BV510_11580</name>
</gene>
<feature type="non-terminal residue" evidence="2">
    <location>
        <position position="1"/>
    </location>
</feature>
<keyword evidence="1" id="KW-0472">Membrane</keyword>
<reference evidence="2 3" key="1">
    <citation type="submission" date="2016-09" db="EMBL/GenBank/DDBJ databases">
        <title>genome sequences of unsequenced Mycobacteria.</title>
        <authorList>
            <person name="Greninger A.L."/>
            <person name="Jerome K.R."/>
            <person name="Mcnair B."/>
            <person name="Wallis C."/>
            <person name="Fang F."/>
        </authorList>
    </citation>
    <scope>NUCLEOTIDE SEQUENCE [LARGE SCALE GENOMIC DNA]</scope>
    <source>
        <strain evidence="2 3">BM1</strain>
    </source>
</reference>
<protein>
    <submittedName>
        <fullName evidence="2">DUF4126 domain-containing protein</fullName>
    </submittedName>
</protein>